<dbReference type="Proteomes" id="UP000000763">
    <property type="component" value="Chromosome 7"/>
</dbReference>
<evidence type="ECO:0000313" key="3">
    <source>
        <dbReference type="EMBL" id="BAD30319.1"/>
    </source>
</evidence>
<accession>Q6ZEY4</accession>
<evidence type="ECO:0000256" key="1">
    <source>
        <dbReference type="SAM" id="MobiDB-lite"/>
    </source>
</evidence>
<reference evidence="3" key="1">
    <citation type="submission" date="2001-07" db="EMBL/GenBank/DDBJ databases">
        <title>Oryza sativa nipponbare(GA3) genomic DNA, chromosome 7, BAC clone:OJ1361_E02.</title>
        <authorList>
            <person name="Sasaki T."/>
            <person name="Matsumoto T."/>
            <person name="Yamamoto K."/>
        </authorList>
    </citation>
    <scope>NUCLEOTIDE SEQUENCE</scope>
</reference>
<reference evidence="4" key="3">
    <citation type="journal article" date="2005" name="Nature">
        <title>The map-based sequence of the rice genome.</title>
        <authorList>
            <consortium name="International rice genome sequencing project (IRGSP)"/>
            <person name="Matsumoto T."/>
            <person name="Wu J."/>
            <person name="Kanamori H."/>
            <person name="Katayose Y."/>
            <person name="Fujisawa M."/>
            <person name="Namiki N."/>
            <person name="Mizuno H."/>
            <person name="Yamamoto K."/>
            <person name="Antonio B.A."/>
            <person name="Baba T."/>
            <person name="Sakata K."/>
            <person name="Nagamura Y."/>
            <person name="Aoki H."/>
            <person name="Arikawa K."/>
            <person name="Arita K."/>
            <person name="Bito T."/>
            <person name="Chiden Y."/>
            <person name="Fujitsuka N."/>
            <person name="Fukunaka R."/>
            <person name="Hamada M."/>
            <person name="Harada C."/>
            <person name="Hayashi A."/>
            <person name="Hijishita S."/>
            <person name="Honda M."/>
            <person name="Hosokawa S."/>
            <person name="Ichikawa Y."/>
            <person name="Idonuma A."/>
            <person name="Iijima M."/>
            <person name="Ikeda M."/>
            <person name="Ikeno M."/>
            <person name="Ito K."/>
            <person name="Ito S."/>
            <person name="Ito T."/>
            <person name="Ito Y."/>
            <person name="Ito Y."/>
            <person name="Iwabuchi A."/>
            <person name="Kamiya K."/>
            <person name="Karasawa W."/>
            <person name="Kurita K."/>
            <person name="Katagiri S."/>
            <person name="Kikuta A."/>
            <person name="Kobayashi H."/>
            <person name="Kobayashi N."/>
            <person name="Machita K."/>
            <person name="Maehara T."/>
            <person name="Masukawa M."/>
            <person name="Mizubayashi T."/>
            <person name="Mukai Y."/>
            <person name="Nagasaki H."/>
            <person name="Nagata Y."/>
            <person name="Naito S."/>
            <person name="Nakashima M."/>
            <person name="Nakama Y."/>
            <person name="Nakamichi Y."/>
            <person name="Nakamura M."/>
            <person name="Meguro A."/>
            <person name="Negishi M."/>
            <person name="Ohta I."/>
            <person name="Ohta T."/>
            <person name="Okamoto M."/>
            <person name="Ono N."/>
            <person name="Saji S."/>
            <person name="Sakaguchi M."/>
            <person name="Sakai K."/>
            <person name="Shibata M."/>
            <person name="Shimokawa T."/>
            <person name="Song J."/>
            <person name="Takazaki Y."/>
            <person name="Terasawa K."/>
            <person name="Tsugane M."/>
            <person name="Tsuji K."/>
            <person name="Ueda S."/>
            <person name="Waki K."/>
            <person name="Yamagata H."/>
            <person name="Yamamoto M."/>
            <person name="Yamamoto S."/>
            <person name="Yamane H."/>
            <person name="Yoshiki S."/>
            <person name="Yoshihara R."/>
            <person name="Yukawa K."/>
            <person name="Zhong H."/>
            <person name="Yano M."/>
            <person name="Yuan Q."/>
            <person name="Ouyang S."/>
            <person name="Liu J."/>
            <person name="Jones K.M."/>
            <person name="Gansberger K."/>
            <person name="Moffat K."/>
            <person name="Hill J."/>
            <person name="Bera J."/>
            <person name="Fadrosh D."/>
            <person name="Jin S."/>
            <person name="Johri S."/>
            <person name="Kim M."/>
            <person name="Overton L."/>
            <person name="Reardon M."/>
            <person name="Tsitrin T."/>
            <person name="Vuong H."/>
            <person name="Weaver B."/>
            <person name="Ciecko A."/>
            <person name="Tallon L."/>
            <person name="Jackson J."/>
            <person name="Pai G."/>
            <person name="Aken S.V."/>
            <person name="Utterback T."/>
            <person name="Reidmuller S."/>
            <person name="Feldblyum T."/>
            <person name="Hsiao J."/>
            <person name="Zismann V."/>
            <person name="Iobst S."/>
            <person name="de Vazeille A.R."/>
            <person name="Buell C.R."/>
            <person name="Ying K."/>
            <person name="Li Y."/>
            <person name="Lu T."/>
            <person name="Huang Y."/>
            <person name="Zhao Q."/>
            <person name="Feng Q."/>
            <person name="Zhang L."/>
            <person name="Zhu J."/>
            <person name="Weng Q."/>
            <person name="Mu J."/>
            <person name="Lu Y."/>
            <person name="Fan D."/>
            <person name="Liu Y."/>
            <person name="Guan J."/>
            <person name="Zhang Y."/>
            <person name="Yu S."/>
            <person name="Liu X."/>
            <person name="Zhang Y."/>
            <person name="Hong G."/>
            <person name="Han B."/>
            <person name="Choisne N."/>
            <person name="Demange N."/>
            <person name="Orjeda G."/>
            <person name="Samain S."/>
            <person name="Cattolico L."/>
            <person name="Pelletier E."/>
            <person name="Couloux A."/>
            <person name="Segurens B."/>
            <person name="Wincker P."/>
            <person name="D'Hont A."/>
            <person name="Scarpelli C."/>
            <person name="Weissenbach J."/>
            <person name="Salanoubat M."/>
            <person name="Quetier F."/>
            <person name="Yu Y."/>
            <person name="Kim H.R."/>
            <person name="Rambo T."/>
            <person name="Currie J."/>
            <person name="Collura K."/>
            <person name="Luo M."/>
            <person name="Yang T."/>
            <person name="Ammiraju J.S.S."/>
            <person name="Engler F."/>
            <person name="Soderlund C."/>
            <person name="Wing R.A."/>
            <person name="Palmer L.E."/>
            <person name="de la Bastide M."/>
            <person name="Spiegel L."/>
            <person name="Nascimento L."/>
            <person name="Zutavern T."/>
            <person name="O'Shaughnessy A."/>
            <person name="Dike S."/>
            <person name="Dedhia N."/>
            <person name="Preston R."/>
            <person name="Balija V."/>
            <person name="McCombie W.R."/>
            <person name="Chow T."/>
            <person name="Chen H."/>
            <person name="Chung M."/>
            <person name="Chen C."/>
            <person name="Shaw J."/>
            <person name="Wu H."/>
            <person name="Hsiao K."/>
            <person name="Chao Y."/>
            <person name="Chu M."/>
            <person name="Cheng C."/>
            <person name="Hour A."/>
            <person name="Lee P."/>
            <person name="Lin S."/>
            <person name="Lin Y."/>
            <person name="Liou J."/>
            <person name="Liu S."/>
            <person name="Hsing Y."/>
            <person name="Raghuvanshi S."/>
            <person name="Mohanty A."/>
            <person name="Bharti A.K."/>
            <person name="Gaur A."/>
            <person name="Gupta V."/>
            <person name="Kumar D."/>
            <person name="Ravi V."/>
            <person name="Vij S."/>
            <person name="Kapur A."/>
            <person name="Khurana P."/>
            <person name="Khurana P."/>
            <person name="Khurana J.P."/>
            <person name="Tyagi A.K."/>
            <person name="Gaikwad K."/>
            <person name="Singh A."/>
            <person name="Dalal V."/>
            <person name="Srivastava S."/>
            <person name="Dixit A."/>
            <person name="Pal A.K."/>
            <person name="Ghazi I.A."/>
            <person name="Yadav M."/>
            <person name="Pandit A."/>
            <person name="Bhargava A."/>
            <person name="Sureshbabu K."/>
            <person name="Batra K."/>
            <person name="Sharma T.R."/>
            <person name="Mohapatra T."/>
            <person name="Singh N.K."/>
            <person name="Messing J."/>
            <person name="Nelson A.B."/>
            <person name="Fuks G."/>
            <person name="Kavchok S."/>
            <person name="Keizer G."/>
            <person name="Linton E."/>
            <person name="Llaca V."/>
            <person name="Song R."/>
            <person name="Tanyolac B."/>
            <person name="Young S."/>
            <person name="Ho-Il K."/>
            <person name="Hahn J.H."/>
            <person name="Sangsakoo G."/>
            <person name="Vanavichit A."/>
            <person name="de Mattos Luiz.A.T."/>
            <person name="Zimmer P.D."/>
            <person name="Malone G."/>
            <person name="Dellagostin O."/>
            <person name="de Oliveira A.C."/>
            <person name="Bevan M."/>
            <person name="Bancroft I."/>
            <person name="Minx P."/>
            <person name="Cordum H."/>
            <person name="Wilson R."/>
            <person name="Cheng Z."/>
            <person name="Jin W."/>
            <person name="Jiang J."/>
            <person name="Leong S.A."/>
            <person name="Iwama H."/>
            <person name="Gojobori T."/>
            <person name="Itoh T."/>
            <person name="Niimura Y."/>
            <person name="Fujii Y."/>
            <person name="Habara T."/>
            <person name="Sakai H."/>
            <person name="Sato Y."/>
            <person name="Wilson G."/>
            <person name="Kumar K."/>
            <person name="McCouch S."/>
            <person name="Juretic N."/>
            <person name="Hoen D."/>
            <person name="Wright S."/>
            <person name="Bruskiewich R."/>
            <person name="Bureau T."/>
            <person name="Miyao A."/>
            <person name="Hirochika H."/>
            <person name="Nishikawa T."/>
            <person name="Kadowaki K."/>
            <person name="Sugiura M."/>
            <person name="Burr B."/>
            <person name="Sasaki T."/>
        </authorList>
    </citation>
    <scope>NUCLEOTIDE SEQUENCE [LARGE SCALE GENOMIC DNA]</scope>
    <source>
        <strain evidence="4">cv. Nipponbare</strain>
    </source>
</reference>
<sequence>MSRARAADDEGEDGAAPIGLRHSVTSAYRGHPPPPRHLFRSPDLTAAVDPAAGVATALDSEGRVAAATDLSLPTEPLPHPPSTPPPPSTGSRKREGICHWFHPLRSHRLF</sequence>
<proteinExistence type="predicted"/>
<evidence type="ECO:0000313" key="4">
    <source>
        <dbReference type="Proteomes" id="UP000000763"/>
    </source>
</evidence>
<dbReference type="EMBL" id="AP004307">
    <property type="protein sequence ID" value="BAC83447.1"/>
    <property type="molecule type" value="Genomic_DNA"/>
</dbReference>
<evidence type="ECO:0000313" key="2">
    <source>
        <dbReference type="EMBL" id="BAC83447.1"/>
    </source>
</evidence>
<feature type="compositionally biased region" description="Pro residues" evidence="1">
    <location>
        <begin position="75"/>
        <end position="88"/>
    </location>
</feature>
<name>Q6ZEY4_ORYSJ</name>
<dbReference type="AlphaFoldDB" id="Q6ZEY4"/>
<gene>
    <name evidence="3" type="primary">OJ1361_E02.104</name>
    <name evidence="2" type="ORF">P0534H07.36</name>
</gene>
<reference evidence="2" key="2">
    <citation type="submission" date="2001-10" db="EMBL/GenBank/DDBJ databases">
        <title>Oryza sativa nipponbare(GA3) genomic DNA, chromosome 7, PAC clone:P0534H07.</title>
        <authorList>
            <person name="Sasaki T."/>
            <person name="Matsumoto T."/>
            <person name="Yamamoto K."/>
        </authorList>
    </citation>
    <scope>NUCLEOTIDE SEQUENCE</scope>
</reference>
<feature type="region of interest" description="Disordered" evidence="1">
    <location>
        <begin position="64"/>
        <end position="96"/>
    </location>
</feature>
<dbReference type="EMBL" id="AP003826">
    <property type="protein sequence ID" value="BAD30319.1"/>
    <property type="molecule type" value="Genomic_DNA"/>
</dbReference>
<protein>
    <submittedName>
        <fullName evidence="2">Uncharacterized protein</fullName>
    </submittedName>
</protein>
<organism evidence="2 4">
    <name type="scientific">Oryza sativa subsp. japonica</name>
    <name type="common">Rice</name>
    <dbReference type="NCBI Taxonomy" id="39947"/>
    <lineage>
        <taxon>Eukaryota</taxon>
        <taxon>Viridiplantae</taxon>
        <taxon>Streptophyta</taxon>
        <taxon>Embryophyta</taxon>
        <taxon>Tracheophyta</taxon>
        <taxon>Spermatophyta</taxon>
        <taxon>Magnoliopsida</taxon>
        <taxon>Liliopsida</taxon>
        <taxon>Poales</taxon>
        <taxon>Poaceae</taxon>
        <taxon>BOP clade</taxon>
        <taxon>Oryzoideae</taxon>
        <taxon>Oryzeae</taxon>
        <taxon>Oryzinae</taxon>
        <taxon>Oryza</taxon>
        <taxon>Oryza sativa</taxon>
    </lineage>
</organism>
<feature type="region of interest" description="Disordered" evidence="1">
    <location>
        <begin position="1"/>
        <end position="38"/>
    </location>
</feature>
<reference evidence="4" key="4">
    <citation type="journal article" date="2008" name="Nucleic Acids Res.">
        <title>The rice annotation project database (RAP-DB): 2008 update.</title>
        <authorList>
            <consortium name="The rice annotation project (RAP)"/>
        </authorList>
    </citation>
    <scope>GENOME REANNOTATION</scope>
    <source>
        <strain evidence="4">cv. Nipponbare</strain>
    </source>
</reference>